<comment type="similarity">
    <text evidence="1">Belongs to the UPF0749 family.</text>
</comment>
<evidence type="ECO:0000256" key="1">
    <source>
        <dbReference type="ARBA" id="ARBA00009108"/>
    </source>
</evidence>
<organism evidence="4 5">
    <name type="scientific">Actinoallomurus oryzae</name>
    <dbReference type="NCBI Taxonomy" id="502180"/>
    <lineage>
        <taxon>Bacteria</taxon>
        <taxon>Bacillati</taxon>
        <taxon>Actinomycetota</taxon>
        <taxon>Actinomycetes</taxon>
        <taxon>Streptosporangiales</taxon>
        <taxon>Thermomonosporaceae</taxon>
        <taxon>Actinoallomurus</taxon>
    </lineage>
</organism>
<evidence type="ECO:0000313" key="4">
    <source>
        <dbReference type="EMBL" id="GAA4501981.1"/>
    </source>
</evidence>
<comment type="caution">
    <text evidence="4">The sequence shown here is derived from an EMBL/GenBank/DDBJ whole genome shotgun (WGS) entry which is preliminary data.</text>
</comment>
<dbReference type="Proteomes" id="UP001500503">
    <property type="component" value="Unassembled WGS sequence"/>
</dbReference>
<keyword evidence="3" id="KW-1133">Transmembrane helix</keyword>
<proteinExistence type="inferred from homology"/>
<dbReference type="PANTHER" id="PTHR37313">
    <property type="entry name" value="UPF0749 PROTEIN RV1825"/>
    <property type="match status" value="1"/>
</dbReference>
<keyword evidence="5" id="KW-1185">Reference proteome</keyword>
<protein>
    <submittedName>
        <fullName evidence="4">DUF881 domain-containing protein</fullName>
    </submittedName>
</protein>
<dbReference type="Pfam" id="PF05949">
    <property type="entry name" value="DUF881"/>
    <property type="match status" value="1"/>
</dbReference>
<dbReference type="InterPro" id="IPR010273">
    <property type="entry name" value="DUF881"/>
</dbReference>
<sequence>MSEQSERTGAPEASSAEGEPVGEGSGERGAPEVSSGEGGPVGEGSGERGAPESPTGGGENPGAAGRKGLLRPRLNRGQLIVAVLCAVLGFAVAAQVRSNDKDTKFATARQDELVGILGDLSQRSDRLRSDIRDLDATKSGLEHDAQGQAALEDARRRATTYGILAGTLPATGPGIELTINDPQGRVRAASLLDTLEELRDAGAEVVQVGDVRVGVSTYFTDPSGGGGVMADGHLLTPPYRFLAIGDPHTLATAMNIPGGVLRTLHNSGADGVVAQREKITVQAVRSP</sequence>
<dbReference type="PANTHER" id="PTHR37313:SF2">
    <property type="entry name" value="UPF0749 PROTEIN YLXX"/>
    <property type="match status" value="1"/>
</dbReference>
<feature type="transmembrane region" description="Helical" evidence="3">
    <location>
        <begin position="79"/>
        <end position="96"/>
    </location>
</feature>
<accession>A0ABP8QG95</accession>
<evidence type="ECO:0000313" key="5">
    <source>
        <dbReference type="Proteomes" id="UP001500503"/>
    </source>
</evidence>
<keyword evidence="3" id="KW-0472">Membrane</keyword>
<dbReference type="Gene3D" id="3.30.70.1880">
    <property type="entry name" value="Protein of unknown function DUF881"/>
    <property type="match status" value="1"/>
</dbReference>
<gene>
    <name evidence="4" type="ORF">GCM10023191_052850</name>
</gene>
<keyword evidence="3" id="KW-0812">Transmembrane</keyword>
<feature type="region of interest" description="Disordered" evidence="2">
    <location>
        <begin position="1"/>
        <end position="69"/>
    </location>
</feature>
<evidence type="ECO:0000256" key="2">
    <source>
        <dbReference type="SAM" id="MobiDB-lite"/>
    </source>
</evidence>
<dbReference type="EMBL" id="BAABHF010000026">
    <property type="protein sequence ID" value="GAA4501981.1"/>
    <property type="molecule type" value="Genomic_DNA"/>
</dbReference>
<name>A0ABP8QG95_9ACTN</name>
<reference evidence="5" key="1">
    <citation type="journal article" date="2019" name="Int. J. Syst. Evol. Microbiol.">
        <title>The Global Catalogue of Microorganisms (GCM) 10K type strain sequencing project: providing services to taxonomists for standard genome sequencing and annotation.</title>
        <authorList>
            <consortium name="The Broad Institute Genomics Platform"/>
            <consortium name="The Broad Institute Genome Sequencing Center for Infectious Disease"/>
            <person name="Wu L."/>
            <person name="Ma J."/>
        </authorList>
    </citation>
    <scope>NUCLEOTIDE SEQUENCE [LARGE SCALE GENOMIC DNA]</scope>
    <source>
        <strain evidence="5">JCM 17933</strain>
    </source>
</reference>
<evidence type="ECO:0000256" key="3">
    <source>
        <dbReference type="SAM" id="Phobius"/>
    </source>
</evidence>
<dbReference type="RefSeq" id="WP_345468534.1">
    <property type="nucleotide sequence ID" value="NZ_BAABHF010000026.1"/>
</dbReference>